<name>A0A1G8N7H3_9RHOO</name>
<gene>
    <name evidence="3" type="ORF">SAMN05660652_04000</name>
</gene>
<evidence type="ECO:0008006" key="5">
    <source>
        <dbReference type="Google" id="ProtNLM"/>
    </source>
</evidence>
<keyword evidence="2" id="KW-0732">Signal</keyword>
<feature type="signal peptide" evidence="2">
    <location>
        <begin position="1"/>
        <end position="22"/>
    </location>
</feature>
<dbReference type="PROSITE" id="PS51257">
    <property type="entry name" value="PROKAR_LIPOPROTEIN"/>
    <property type="match status" value="1"/>
</dbReference>
<evidence type="ECO:0000313" key="4">
    <source>
        <dbReference type="Proteomes" id="UP000198607"/>
    </source>
</evidence>
<dbReference type="EMBL" id="FNCY01000028">
    <property type="protein sequence ID" value="SDI76055.1"/>
    <property type="molecule type" value="Genomic_DNA"/>
</dbReference>
<proteinExistence type="predicted"/>
<dbReference type="STRING" id="83767.SAMN05660652_04000"/>
<keyword evidence="4" id="KW-1185">Reference proteome</keyword>
<organism evidence="3 4">
    <name type="scientific">Propionivibrio dicarboxylicus</name>
    <dbReference type="NCBI Taxonomy" id="83767"/>
    <lineage>
        <taxon>Bacteria</taxon>
        <taxon>Pseudomonadati</taxon>
        <taxon>Pseudomonadota</taxon>
        <taxon>Betaproteobacteria</taxon>
        <taxon>Rhodocyclales</taxon>
        <taxon>Rhodocyclaceae</taxon>
        <taxon>Propionivibrio</taxon>
    </lineage>
</organism>
<evidence type="ECO:0000256" key="1">
    <source>
        <dbReference type="SAM" id="MobiDB-lite"/>
    </source>
</evidence>
<protein>
    <recommendedName>
        <fullName evidence="5">LPP20 lipoprotein</fullName>
    </recommendedName>
</protein>
<sequence length="327" mass="35457">MKPTHVLSGQAFRAALIVLVSAALGGCQLATDTMLTHTGAVNAGPPDLAAAASRPADDPETRAYQRLIGSLDKGFAGVLGRTMSPAERSRFMEDREARSIAMARNNTAVPRAMMLAVIERELDNERASPPPVYLAAPPPGAMPDRSMASVKTKEISGTDEVRHALTSAEMMYRFSSADEMKAKAQSLDRKLRILIAGQPGWNISDLAQVTETERQMRALNDKNAKTSSESKERRAAREEAESASAAFSHRLYEHGLVMMSYSWQSGYYTHRGLGLGLAGLPAQNLVTISITPNLEPNQGQFELFVQIALHLVQPYKAPLPTLAARDA</sequence>
<evidence type="ECO:0000256" key="2">
    <source>
        <dbReference type="SAM" id="SignalP"/>
    </source>
</evidence>
<dbReference type="RefSeq" id="WP_091940492.1">
    <property type="nucleotide sequence ID" value="NZ_FNCY01000028.1"/>
</dbReference>
<reference evidence="3 4" key="1">
    <citation type="submission" date="2016-10" db="EMBL/GenBank/DDBJ databases">
        <authorList>
            <person name="de Groot N.N."/>
        </authorList>
    </citation>
    <scope>NUCLEOTIDE SEQUENCE [LARGE SCALE GENOMIC DNA]</scope>
    <source>
        <strain evidence="3 4">DSM 5885</strain>
    </source>
</reference>
<dbReference type="Proteomes" id="UP000198607">
    <property type="component" value="Unassembled WGS sequence"/>
</dbReference>
<feature type="chain" id="PRO_5011546322" description="LPP20 lipoprotein" evidence="2">
    <location>
        <begin position="23"/>
        <end position="327"/>
    </location>
</feature>
<evidence type="ECO:0000313" key="3">
    <source>
        <dbReference type="EMBL" id="SDI76055.1"/>
    </source>
</evidence>
<dbReference type="AlphaFoldDB" id="A0A1G8N7H3"/>
<accession>A0A1G8N7H3</accession>
<feature type="region of interest" description="Disordered" evidence="1">
    <location>
        <begin position="218"/>
        <end position="240"/>
    </location>
</feature>